<comment type="caution">
    <text evidence="1">The sequence shown here is derived from an EMBL/GenBank/DDBJ whole genome shotgun (WGS) entry which is preliminary data.</text>
</comment>
<evidence type="ECO:0000313" key="4">
    <source>
        <dbReference type="Proteomes" id="UP000029641"/>
    </source>
</evidence>
<dbReference type="eggNOG" id="COG5661">
    <property type="taxonomic scope" value="Bacteria"/>
</dbReference>
<evidence type="ECO:0000313" key="5">
    <source>
        <dbReference type="Proteomes" id="UP000030184"/>
    </source>
</evidence>
<proteinExistence type="predicted"/>
<sequence>MYKTILVLVLLLLFVQNSNEPVISWKDNYRLTWSNFKAKPKHSVSAVATTASGITFGFSIRESDKRVISFKTEVHAHFYPKQSWYKPKQANNYVLRHEQLHFDITELFVRKFRKRISLLKTNNNIANELRDLHKRINKELADFQNQYDTDTDFSRNVKAQLKWEALIEIELNKLHHFKSKN</sequence>
<dbReference type="EMBL" id="BBNY01000090">
    <property type="protein sequence ID" value="GAL90882.1"/>
    <property type="molecule type" value="Genomic_DNA"/>
</dbReference>
<dbReference type="EMBL" id="BBNS01000003">
    <property type="protein sequence ID" value="GAL69845.1"/>
    <property type="molecule type" value="Genomic_DNA"/>
</dbReference>
<evidence type="ECO:0008006" key="6">
    <source>
        <dbReference type="Google" id="ProtNLM"/>
    </source>
</evidence>
<name>A0A090VRG8_9FLAO</name>
<reference evidence="5" key="1">
    <citation type="journal article" date="2014" name="Genome Announc.">
        <title>Draft Genome Sequence of Marine Flavobacterium Jejuia pallidilutea Strain 11shimoA1 and Pigmentation Mutants.</title>
        <authorList>
            <person name="Takatani N."/>
            <person name="Nakanishi M."/>
            <person name="Meirelles P."/>
            <person name="Mino S."/>
            <person name="Suda W."/>
            <person name="Oshima K."/>
            <person name="Hattori M."/>
            <person name="Ohkuma M."/>
            <person name="Hosokawa M."/>
            <person name="Miyashita K."/>
            <person name="Thompson F.L."/>
            <person name="Niwa A."/>
            <person name="Sawabe T."/>
            <person name="Sawabe T."/>
        </authorList>
    </citation>
    <scope>NUCLEOTIDE SEQUENCE [LARGE SCALE GENOMIC DNA]</scope>
    <source>
        <strain evidence="5">JCM 19538</strain>
    </source>
</reference>
<dbReference type="OrthoDB" id="5431540at2"/>
<dbReference type="Proteomes" id="UP000029646">
    <property type="component" value="Unassembled WGS sequence"/>
</dbReference>
<protein>
    <recommendedName>
        <fullName evidence="6">DUF922 domain-containing protein</fullName>
    </recommendedName>
</protein>
<dbReference type="Proteomes" id="UP000029641">
    <property type="component" value="Unassembled WGS sequence"/>
</dbReference>
<dbReference type="Proteomes" id="UP000030184">
    <property type="component" value="Unassembled WGS sequence"/>
</dbReference>
<evidence type="ECO:0000313" key="2">
    <source>
        <dbReference type="EMBL" id="GAL69845.1"/>
    </source>
</evidence>
<dbReference type="InterPro" id="IPR010321">
    <property type="entry name" value="DUF922"/>
</dbReference>
<evidence type="ECO:0000313" key="3">
    <source>
        <dbReference type="EMBL" id="GAL90882.1"/>
    </source>
</evidence>
<dbReference type="EMBL" id="BBNR01000005">
    <property type="protein sequence ID" value="GAL66583.1"/>
    <property type="molecule type" value="Genomic_DNA"/>
</dbReference>
<dbReference type="AlphaFoldDB" id="A0A090VRG8"/>
<evidence type="ECO:0000313" key="1">
    <source>
        <dbReference type="EMBL" id="GAL66583.1"/>
    </source>
</evidence>
<dbReference type="STRING" id="504487.JCM19538_940"/>
<gene>
    <name evidence="1" type="ORF">JCM19301_3061</name>
    <name evidence="2" type="ORF">JCM19302_740</name>
    <name evidence="3" type="ORF">JCM19538_940</name>
</gene>
<organism evidence="1 4">
    <name type="scientific">Jejuia pallidilutea</name>
    <dbReference type="NCBI Taxonomy" id="504487"/>
    <lineage>
        <taxon>Bacteria</taxon>
        <taxon>Pseudomonadati</taxon>
        <taxon>Bacteroidota</taxon>
        <taxon>Flavobacteriia</taxon>
        <taxon>Flavobacteriales</taxon>
        <taxon>Flavobacteriaceae</taxon>
        <taxon>Jejuia</taxon>
    </lineage>
</organism>
<accession>A0A090VRG8</accession>
<dbReference type="Pfam" id="PF06037">
    <property type="entry name" value="DUF922"/>
    <property type="match status" value="1"/>
</dbReference>
<dbReference type="RefSeq" id="WP_052414873.1">
    <property type="nucleotide sequence ID" value="NZ_BBNR01000005.1"/>
</dbReference>
<keyword evidence="5" id="KW-1185">Reference proteome</keyword>